<dbReference type="EMBL" id="QSKF01000002">
    <property type="protein sequence ID" value="RHE41410.1"/>
    <property type="molecule type" value="Genomic_DNA"/>
</dbReference>
<keyword evidence="5 7" id="KW-1133">Transmembrane helix</keyword>
<dbReference type="Gene3D" id="1.10.3720.10">
    <property type="entry name" value="MetI-like"/>
    <property type="match status" value="1"/>
</dbReference>
<dbReference type="InterPro" id="IPR000515">
    <property type="entry name" value="MetI-like"/>
</dbReference>
<feature type="transmembrane region" description="Helical" evidence="7">
    <location>
        <begin position="114"/>
        <end position="136"/>
    </location>
</feature>
<sequence>MKKAIISLPTFLCVILLILVALPGKRPANACGMFLATIFLMEGIWIFQCLRKGVSTATQDILSLLYGALIFWEIMTTKLDLAHQVLVPPPEAVFQAFYTQRALMLKGIFSSLELLFLGMVLGLSLGMGLGMLVGWVPRAKAMFFPVARVISPIPPIIYTPYIVALMPTFRSASVVVVVLGIFWPTFMNTILRVTSMEEKLLDSSRALCPSTWTMISKILFPYVWPGVIRNLRVMLSTSFLILTMAEMMGASSGMGYFIKNYSDYANYTNVVAGIILVGIVVTVLNQGIGFWENKLIKWRN</sequence>
<evidence type="ECO:0000313" key="10">
    <source>
        <dbReference type="Proteomes" id="UP000283745"/>
    </source>
</evidence>
<keyword evidence="6 7" id="KW-0472">Membrane</keyword>
<dbReference type="SUPFAM" id="SSF161098">
    <property type="entry name" value="MetI-like"/>
    <property type="match status" value="1"/>
</dbReference>
<evidence type="ECO:0000256" key="3">
    <source>
        <dbReference type="ARBA" id="ARBA00022475"/>
    </source>
</evidence>
<name>A0A414JA67_9FIRM</name>
<evidence type="ECO:0000256" key="7">
    <source>
        <dbReference type="RuleBase" id="RU363032"/>
    </source>
</evidence>
<gene>
    <name evidence="9" type="ORF">DW740_03680</name>
</gene>
<evidence type="ECO:0000256" key="4">
    <source>
        <dbReference type="ARBA" id="ARBA00022692"/>
    </source>
</evidence>
<dbReference type="RefSeq" id="WP_118050143.1">
    <property type="nucleotide sequence ID" value="NZ_CABJFK010000002.1"/>
</dbReference>
<keyword evidence="4 7" id="KW-0812">Transmembrane</keyword>
<accession>A0A414JA67</accession>
<dbReference type="Proteomes" id="UP000283745">
    <property type="component" value="Unassembled WGS sequence"/>
</dbReference>
<dbReference type="PROSITE" id="PS50928">
    <property type="entry name" value="ABC_TM1"/>
    <property type="match status" value="1"/>
</dbReference>
<evidence type="ECO:0000259" key="8">
    <source>
        <dbReference type="PROSITE" id="PS50928"/>
    </source>
</evidence>
<keyword evidence="2 7" id="KW-0813">Transport</keyword>
<feature type="transmembrane region" description="Helical" evidence="7">
    <location>
        <begin position="143"/>
        <end position="163"/>
    </location>
</feature>
<evidence type="ECO:0000256" key="5">
    <source>
        <dbReference type="ARBA" id="ARBA00022989"/>
    </source>
</evidence>
<dbReference type="PANTHER" id="PTHR30151">
    <property type="entry name" value="ALKANE SULFONATE ABC TRANSPORTER-RELATED, MEMBRANE SUBUNIT"/>
    <property type="match status" value="1"/>
</dbReference>
<feature type="domain" description="ABC transmembrane type-1" evidence="8">
    <location>
        <begin position="108"/>
        <end position="288"/>
    </location>
</feature>
<keyword evidence="3" id="KW-1003">Cell membrane</keyword>
<organism evidence="9 10">
    <name type="scientific">Blautia obeum</name>
    <dbReference type="NCBI Taxonomy" id="40520"/>
    <lineage>
        <taxon>Bacteria</taxon>
        <taxon>Bacillati</taxon>
        <taxon>Bacillota</taxon>
        <taxon>Clostridia</taxon>
        <taxon>Lachnospirales</taxon>
        <taxon>Lachnospiraceae</taxon>
        <taxon>Blautia</taxon>
    </lineage>
</organism>
<feature type="transmembrane region" description="Helical" evidence="7">
    <location>
        <begin position="169"/>
        <end position="191"/>
    </location>
</feature>
<dbReference type="GO" id="GO:0005886">
    <property type="term" value="C:plasma membrane"/>
    <property type="evidence" value="ECO:0007669"/>
    <property type="project" value="UniProtKB-SubCell"/>
</dbReference>
<evidence type="ECO:0000256" key="1">
    <source>
        <dbReference type="ARBA" id="ARBA00004651"/>
    </source>
</evidence>
<dbReference type="InterPro" id="IPR035906">
    <property type="entry name" value="MetI-like_sf"/>
</dbReference>
<comment type="subcellular location">
    <subcellularLocation>
        <location evidence="1 7">Cell membrane</location>
        <topology evidence="1 7">Multi-pass membrane protein</topology>
    </subcellularLocation>
</comment>
<comment type="caution">
    <text evidence="9">The sequence shown here is derived from an EMBL/GenBank/DDBJ whole genome shotgun (WGS) entry which is preliminary data.</text>
</comment>
<proteinExistence type="inferred from homology"/>
<evidence type="ECO:0000313" key="9">
    <source>
        <dbReference type="EMBL" id="RHE41410.1"/>
    </source>
</evidence>
<dbReference type="PANTHER" id="PTHR30151:SF0">
    <property type="entry name" value="ABC TRANSPORTER PERMEASE PROTEIN MJ0413-RELATED"/>
    <property type="match status" value="1"/>
</dbReference>
<feature type="transmembrane region" description="Helical" evidence="7">
    <location>
        <begin position="270"/>
        <end position="291"/>
    </location>
</feature>
<feature type="transmembrane region" description="Helical" evidence="7">
    <location>
        <begin position="33"/>
        <end position="50"/>
    </location>
</feature>
<dbReference type="GO" id="GO:0055085">
    <property type="term" value="P:transmembrane transport"/>
    <property type="evidence" value="ECO:0007669"/>
    <property type="project" value="InterPro"/>
</dbReference>
<evidence type="ECO:0000256" key="6">
    <source>
        <dbReference type="ARBA" id="ARBA00023136"/>
    </source>
</evidence>
<feature type="transmembrane region" description="Helical" evidence="7">
    <location>
        <begin position="239"/>
        <end position="258"/>
    </location>
</feature>
<dbReference type="AlphaFoldDB" id="A0A414JA67"/>
<protein>
    <submittedName>
        <fullName evidence="9">ABC transporter permease subunit</fullName>
    </submittedName>
</protein>
<reference evidence="9 10" key="1">
    <citation type="submission" date="2018-08" db="EMBL/GenBank/DDBJ databases">
        <title>A genome reference for cultivated species of the human gut microbiota.</title>
        <authorList>
            <person name="Zou Y."/>
            <person name="Xue W."/>
            <person name="Luo G."/>
        </authorList>
    </citation>
    <scope>NUCLEOTIDE SEQUENCE [LARGE SCALE GENOMIC DNA]</scope>
    <source>
        <strain evidence="9 10">AM28-23</strain>
    </source>
</reference>
<dbReference type="Pfam" id="PF00528">
    <property type="entry name" value="BPD_transp_1"/>
    <property type="match status" value="1"/>
</dbReference>
<comment type="similarity">
    <text evidence="7">Belongs to the binding-protein-dependent transport system permease family.</text>
</comment>
<evidence type="ECO:0000256" key="2">
    <source>
        <dbReference type="ARBA" id="ARBA00022448"/>
    </source>
</evidence>